<protein>
    <submittedName>
        <fullName evidence="1">Uncharacterized protein</fullName>
    </submittedName>
</protein>
<evidence type="ECO:0000313" key="1">
    <source>
        <dbReference type="EMBL" id="KZA97396.1"/>
    </source>
</evidence>
<accession>A0A154IA32</accession>
<gene>
    <name evidence="1" type="ORF">A4A59_04330</name>
</gene>
<name>A0A154IA32_RHILE</name>
<proteinExistence type="predicted"/>
<reference evidence="1" key="1">
    <citation type="submission" date="2016-03" db="EMBL/GenBank/DDBJ databases">
        <title>Microsymbionts genomes from the relict species Vavilovia formosa.</title>
        <authorList>
            <person name="Chirak E."/>
            <person name="Kimeklis A."/>
            <person name="Kopat V."/>
            <person name="Andronov E."/>
        </authorList>
    </citation>
    <scope>NUCLEOTIDE SEQUENCE [LARGE SCALE GENOMIC DNA]</scope>
    <source>
        <strain evidence="1">Vaf12</strain>
    </source>
</reference>
<comment type="caution">
    <text evidence="1">The sequence shown here is derived from an EMBL/GenBank/DDBJ whole genome shotgun (WGS) entry which is preliminary data.</text>
</comment>
<dbReference type="AlphaFoldDB" id="A0A154IA32"/>
<organism evidence="1">
    <name type="scientific">Rhizobium leguminosarum</name>
    <dbReference type="NCBI Taxonomy" id="384"/>
    <lineage>
        <taxon>Bacteria</taxon>
        <taxon>Pseudomonadati</taxon>
        <taxon>Pseudomonadota</taxon>
        <taxon>Alphaproteobacteria</taxon>
        <taxon>Hyphomicrobiales</taxon>
        <taxon>Rhizobiaceae</taxon>
        <taxon>Rhizobium/Agrobacterium group</taxon>
        <taxon>Rhizobium</taxon>
    </lineage>
</organism>
<dbReference type="EMBL" id="LVYU01000134">
    <property type="protein sequence ID" value="KZA97396.1"/>
    <property type="molecule type" value="Genomic_DNA"/>
</dbReference>
<sequence length="88" mass="8635">MQPNLRACDKAAGSGVEIVAPVLRTVAPIVPLAVVPPIALIPAVEIAIVARPVVAAALTVVDHAAFGTATDAASVETAAVYLGLGGNA</sequence>